<evidence type="ECO:0000313" key="4">
    <source>
        <dbReference type="EMBL" id="ODV88030.1"/>
    </source>
</evidence>
<dbReference type="InterPro" id="IPR002161">
    <property type="entry name" value="PdxT/SNO"/>
</dbReference>
<dbReference type="SUPFAM" id="SSF52317">
    <property type="entry name" value="Class I glutamine amidotransferase-like"/>
    <property type="match status" value="1"/>
</dbReference>
<dbReference type="NCBIfam" id="TIGR03800">
    <property type="entry name" value="PLP_synth_Pdx2"/>
    <property type="match status" value="1"/>
</dbReference>
<keyword evidence="1" id="KW-0315">Glutamine amidotransferase</keyword>
<dbReference type="PIRSF" id="PIRSF005639">
    <property type="entry name" value="Glut_amidoT_SNO"/>
    <property type="match status" value="1"/>
</dbReference>
<dbReference type="Pfam" id="PF01174">
    <property type="entry name" value="SNO"/>
    <property type="match status" value="2"/>
</dbReference>
<sequence>MTSFKKIIVGVLALQGSFREHISHFNKLFDILSADPKYEDYKLSVRPIRKPNDLIGINALVLVGGESTAISILVQRSGLYEPLCELIQSGRIAIWGTCAGLILISKLVTNTKIDLGDLEYKVMGGLDVVIERNSFGRQLDSFTDVLHGFAGLGEEGGFDGVFIRAPVITKVLDKIEPIGSQLVDTQDFAVAPTISLNNAEVEILSTVNKGGKSLIVAVKQGHVLGTSFHPELVQDDYRFHRWFLDEFVITIYNSRNS</sequence>
<dbReference type="OrthoDB" id="2039at2759"/>
<feature type="active site" description="Charge relay system" evidence="2">
    <location>
        <position position="231"/>
    </location>
</feature>
<dbReference type="PROSITE" id="PS51273">
    <property type="entry name" value="GATASE_TYPE_1"/>
    <property type="match status" value="1"/>
</dbReference>
<evidence type="ECO:0000313" key="5">
    <source>
        <dbReference type="Proteomes" id="UP000094801"/>
    </source>
</evidence>
<evidence type="ECO:0000256" key="1">
    <source>
        <dbReference type="ARBA" id="ARBA00022962"/>
    </source>
</evidence>
<dbReference type="Gene3D" id="3.40.50.880">
    <property type="match status" value="1"/>
</dbReference>
<dbReference type="PANTHER" id="PTHR31559:SF0">
    <property type="entry name" value="PYRIDOXAL 5'-PHOSPHATE SYNTHASE SUBUNIT SNO1-RELATED"/>
    <property type="match status" value="1"/>
</dbReference>
<proteinExistence type="inferred from homology"/>
<evidence type="ECO:0000256" key="2">
    <source>
        <dbReference type="PIRSR" id="PIRSR005639-1"/>
    </source>
</evidence>
<feature type="binding site" evidence="3">
    <location>
        <begin position="65"/>
        <end position="67"/>
    </location>
    <ligand>
        <name>L-glutamine</name>
        <dbReference type="ChEBI" id="CHEBI:58359"/>
    </ligand>
</feature>
<organism evidence="4 5">
    <name type="scientific">[Candida] arabinofermentans NRRL YB-2248</name>
    <dbReference type="NCBI Taxonomy" id="983967"/>
    <lineage>
        <taxon>Eukaryota</taxon>
        <taxon>Fungi</taxon>
        <taxon>Dikarya</taxon>
        <taxon>Ascomycota</taxon>
        <taxon>Saccharomycotina</taxon>
        <taxon>Pichiomycetes</taxon>
        <taxon>Pichiales</taxon>
        <taxon>Pichiaceae</taxon>
        <taxon>Ogataea</taxon>
        <taxon>Ogataea/Candida clade</taxon>
    </lineage>
</organism>
<name>A0A1E4T8E3_9ASCO</name>
<dbReference type="GO" id="GO:0008614">
    <property type="term" value="P:pyridoxine metabolic process"/>
    <property type="evidence" value="ECO:0007669"/>
    <property type="project" value="TreeGrafter"/>
</dbReference>
<dbReference type="GO" id="GO:0005829">
    <property type="term" value="C:cytosol"/>
    <property type="evidence" value="ECO:0007669"/>
    <property type="project" value="TreeGrafter"/>
</dbReference>
<dbReference type="PROSITE" id="PS51130">
    <property type="entry name" value="PDXT_SNO_2"/>
    <property type="match status" value="1"/>
</dbReference>
<dbReference type="PANTHER" id="PTHR31559">
    <property type="entry name" value="PYRIDOXAL 5'-PHOSPHATE SYNTHASE SUBUNIT SNO"/>
    <property type="match status" value="1"/>
</dbReference>
<dbReference type="STRING" id="983967.A0A1E4T8E3"/>
<evidence type="ECO:0008006" key="6">
    <source>
        <dbReference type="Google" id="ProtNLM"/>
    </source>
</evidence>
<dbReference type="EMBL" id="KV453847">
    <property type="protein sequence ID" value="ODV88030.1"/>
    <property type="molecule type" value="Genomic_DNA"/>
</dbReference>
<dbReference type="HAMAP" id="MF_01615">
    <property type="entry name" value="PdxT"/>
    <property type="match status" value="1"/>
</dbReference>
<feature type="binding site" evidence="3">
    <location>
        <begin position="163"/>
        <end position="164"/>
    </location>
    <ligand>
        <name>L-glutamine</name>
        <dbReference type="ChEBI" id="CHEBI:58359"/>
    </ligand>
</feature>
<dbReference type="GO" id="GO:0042823">
    <property type="term" value="P:pyridoxal phosphate biosynthetic process"/>
    <property type="evidence" value="ECO:0007669"/>
    <property type="project" value="InterPro"/>
</dbReference>
<dbReference type="GO" id="GO:1903600">
    <property type="term" value="C:glutaminase complex"/>
    <property type="evidence" value="ECO:0007669"/>
    <property type="project" value="TreeGrafter"/>
</dbReference>
<reference evidence="5" key="1">
    <citation type="submission" date="2016-04" db="EMBL/GenBank/DDBJ databases">
        <title>Comparative genomics of biotechnologically important yeasts.</title>
        <authorList>
            <consortium name="DOE Joint Genome Institute"/>
            <person name="Riley R."/>
            <person name="Haridas S."/>
            <person name="Wolfe K.H."/>
            <person name="Lopes M.R."/>
            <person name="Hittinger C.T."/>
            <person name="Goker M."/>
            <person name="Salamov A."/>
            <person name="Wisecaver J."/>
            <person name="Long T.M."/>
            <person name="Aerts A.L."/>
            <person name="Barry K."/>
            <person name="Choi C."/>
            <person name="Clum A."/>
            <person name="Coughlan A.Y."/>
            <person name="Deshpande S."/>
            <person name="Douglass A.P."/>
            <person name="Hanson S.J."/>
            <person name="Klenk H.-P."/>
            <person name="Labutti K."/>
            <person name="Lapidus A."/>
            <person name="Lindquist E."/>
            <person name="Lipzen A."/>
            <person name="Meier-Kolthoff J.P."/>
            <person name="Ohm R.A."/>
            <person name="Otillar R.P."/>
            <person name="Pangilinan J."/>
            <person name="Peng Y."/>
            <person name="Rokas A."/>
            <person name="Rosa C.A."/>
            <person name="Scheuner C."/>
            <person name="Sibirny A.A."/>
            <person name="Slot J.C."/>
            <person name="Stielow J.B."/>
            <person name="Sun H."/>
            <person name="Kurtzman C.P."/>
            <person name="Blackwell M."/>
            <person name="Grigoriev I.V."/>
            <person name="Jeffries T.W."/>
        </authorList>
    </citation>
    <scope>NUCLEOTIDE SEQUENCE [LARGE SCALE GENOMIC DNA]</scope>
    <source>
        <strain evidence="5">NRRL YB-2248</strain>
    </source>
</reference>
<evidence type="ECO:0000256" key="3">
    <source>
        <dbReference type="PIRSR" id="PIRSR005639-2"/>
    </source>
</evidence>
<dbReference type="AlphaFoldDB" id="A0A1E4T8E3"/>
<keyword evidence="5" id="KW-1185">Reference proteome</keyword>
<feature type="active site" description="Charge relay system" evidence="2">
    <location>
        <position position="229"/>
    </location>
</feature>
<dbReference type="InterPro" id="IPR029062">
    <property type="entry name" value="Class_I_gatase-like"/>
</dbReference>
<gene>
    <name evidence="4" type="ORF">CANARDRAFT_26191</name>
</gene>
<feature type="binding site" evidence="3">
    <location>
        <position position="132"/>
    </location>
    <ligand>
        <name>L-glutamine</name>
        <dbReference type="ChEBI" id="CHEBI:58359"/>
    </ligand>
</feature>
<feature type="active site" description="Nucleophile" evidence="2">
    <location>
        <position position="98"/>
    </location>
</feature>
<protein>
    <recommendedName>
        <fullName evidence="6">Glutaminase</fullName>
    </recommendedName>
</protein>
<dbReference type="GO" id="GO:0004359">
    <property type="term" value="F:glutaminase activity"/>
    <property type="evidence" value="ECO:0007669"/>
    <property type="project" value="InterPro"/>
</dbReference>
<dbReference type="Proteomes" id="UP000094801">
    <property type="component" value="Unassembled WGS sequence"/>
</dbReference>
<accession>A0A1E4T8E3</accession>